<dbReference type="Pfam" id="PF15191">
    <property type="entry name" value="Synaptonemal_3"/>
    <property type="match status" value="1"/>
</dbReference>
<sequence>GFRRTIISKDRQRQVQEMERLSNDLQNLLEKVENMSVQVMWMAYDMLVLRTNPETGQLLRKLEEEVLKCKAVMNSGCLQPLLHKCAHP</sequence>
<feature type="coiled-coil region" evidence="1">
    <location>
        <begin position="11"/>
        <end position="38"/>
    </location>
</feature>
<dbReference type="GO" id="GO:0007283">
    <property type="term" value="P:spermatogenesis"/>
    <property type="evidence" value="ECO:0007669"/>
    <property type="project" value="InterPro"/>
</dbReference>
<name>A0A3B3RV13_9TELE</name>
<organism evidence="2 3">
    <name type="scientific">Paramormyrops kingsleyae</name>
    <dbReference type="NCBI Taxonomy" id="1676925"/>
    <lineage>
        <taxon>Eukaryota</taxon>
        <taxon>Metazoa</taxon>
        <taxon>Chordata</taxon>
        <taxon>Craniata</taxon>
        <taxon>Vertebrata</taxon>
        <taxon>Euteleostomi</taxon>
        <taxon>Actinopterygii</taxon>
        <taxon>Neopterygii</taxon>
        <taxon>Teleostei</taxon>
        <taxon>Osteoglossocephala</taxon>
        <taxon>Osteoglossomorpha</taxon>
        <taxon>Osteoglossiformes</taxon>
        <taxon>Mormyridae</taxon>
        <taxon>Paramormyrops</taxon>
    </lineage>
</organism>
<dbReference type="AlphaFoldDB" id="A0A3B3RV13"/>
<dbReference type="PANTHER" id="PTHR36686:SF1">
    <property type="entry name" value="SYNAPTONEMAL COMPLEX CENTRAL ELEMENT PROTEIN 3"/>
    <property type="match status" value="1"/>
</dbReference>
<dbReference type="Proteomes" id="UP000261540">
    <property type="component" value="Unplaced"/>
</dbReference>
<keyword evidence="1" id="KW-0175">Coiled coil</keyword>
<keyword evidence="3" id="KW-1185">Reference proteome</keyword>
<dbReference type="PANTHER" id="PTHR36686">
    <property type="entry name" value="SYNAPTONEMAL COMPLEX CENTRAL ELEMENT PROTEIN 3"/>
    <property type="match status" value="1"/>
</dbReference>
<dbReference type="GO" id="GO:0007130">
    <property type="term" value="P:synaptonemal complex assembly"/>
    <property type="evidence" value="ECO:0007669"/>
    <property type="project" value="InterPro"/>
</dbReference>
<reference evidence="2" key="1">
    <citation type="submission" date="2025-08" db="UniProtKB">
        <authorList>
            <consortium name="Ensembl"/>
        </authorList>
    </citation>
    <scope>IDENTIFICATION</scope>
</reference>
<reference evidence="2" key="2">
    <citation type="submission" date="2025-09" db="UniProtKB">
        <authorList>
            <consortium name="Ensembl"/>
        </authorList>
    </citation>
    <scope>IDENTIFICATION</scope>
</reference>
<dbReference type="GeneTree" id="ENSGT01150000289783"/>
<protein>
    <submittedName>
        <fullName evidence="2">Zgc:194246</fullName>
    </submittedName>
</protein>
<dbReference type="Ensembl" id="ENSPKIT00000003024.1">
    <property type="protein sequence ID" value="ENSPKIP00000022362.1"/>
    <property type="gene ID" value="ENSPKIG00000006394.1"/>
</dbReference>
<dbReference type="InterPro" id="IPR028145">
    <property type="entry name" value="Synaptonemal_3"/>
</dbReference>
<dbReference type="STRING" id="1676925.ENSPKIP00000022362"/>
<evidence type="ECO:0000313" key="2">
    <source>
        <dbReference type="Ensembl" id="ENSPKIP00000022362.1"/>
    </source>
</evidence>
<dbReference type="GO" id="GO:0007131">
    <property type="term" value="P:reciprocal meiotic recombination"/>
    <property type="evidence" value="ECO:0007669"/>
    <property type="project" value="InterPro"/>
</dbReference>
<proteinExistence type="predicted"/>
<evidence type="ECO:0000313" key="3">
    <source>
        <dbReference type="Proteomes" id="UP000261540"/>
    </source>
</evidence>
<evidence type="ECO:0000256" key="1">
    <source>
        <dbReference type="SAM" id="Coils"/>
    </source>
</evidence>
<accession>A0A3B3RV13</accession>